<dbReference type="InterPro" id="IPR003245">
    <property type="entry name" value="Phytocyanin_dom"/>
</dbReference>
<comment type="caution">
    <text evidence="5">The sequence shown here is derived from an EMBL/GenBank/DDBJ whole genome shotgun (WGS) entry which is preliminary data.</text>
</comment>
<evidence type="ECO:0000256" key="3">
    <source>
        <dbReference type="SAM" id="SignalP"/>
    </source>
</evidence>
<dbReference type="PANTHER" id="PTHR33021:SF350">
    <property type="entry name" value="UCLACYANIN-2"/>
    <property type="match status" value="1"/>
</dbReference>
<dbReference type="PANTHER" id="PTHR33021">
    <property type="entry name" value="BLUE COPPER PROTEIN"/>
    <property type="match status" value="1"/>
</dbReference>
<accession>A0ABD1ZGZ6</accession>
<dbReference type="GO" id="GO:0046872">
    <property type="term" value="F:metal ion binding"/>
    <property type="evidence" value="ECO:0007669"/>
    <property type="project" value="UniProtKB-KW"/>
</dbReference>
<keyword evidence="3" id="KW-0732">Signal</keyword>
<keyword evidence="2" id="KW-0325">Glycoprotein</keyword>
<keyword evidence="6" id="KW-1185">Reference proteome</keyword>
<dbReference type="AlphaFoldDB" id="A0ABD1ZGZ6"/>
<reference evidence="5 6" key="1">
    <citation type="submission" date="2024-09" db="EMBL/GenBank/DDBJ databases">
        <title>Chromosome-scale assembly of Riccia fluitans.</title>
        <authorList>
            <person name="Paukszto L."/>
            <person name="Sawicki J."/>
            <person name="Karawczyk K."/>
            <person name="Piernik-Szablinska J."/>
            <person name="Szczecinska M."/>
            <person name="Mazdziarz M."/>
        </authorList>
    </citation>
    <scope>NUCLEOTIDE SEQUENCE [LARGE SCALE GENOMIC DNA]</scope>
    <source>
        <strain evidence="5">Rf_01</strain>
        <tissue evidence="5">Aerial parts of the thallus</tissue>
    </source>
</reference>
<dbReference type="InterPro" id="IPR039391">
    <property type="entry name" value="Phytocyanin-like"/>
</dbReference>
<dbReference type="EMBL" id="JBHFFA010000001">
    <property type="protein sequence ID" value="KAL2650708.1"/>
    <property type="molecule type" value="Genomic_DNA"/>
</dbReference>
<feature type="domain" description="Phytocyanin" evidence="4">
    <location>
        <begin position="35"/>
        <end position="134"/>
    </location>
</feature>
<dbReference type="Pfam" id="PF02298">
    <property type="entry name" value="Cu_bind_like"/>
    <property type="match status" value="1"/>
</dbReference>
<dbReference type="SUPFAM" id="SSF49503">
    <property type="entry name" value="Cupredoxins"/>
    <property type="match status" value="1"/>
</dbReference>
<evidence type="ECO:0000259" key="4">
    <source>
        <dbReference type="PROSITE" id="PS51485"/>
    </source>
</evidence>
<feature type="signal peptide" evidence="3">
    <location>
        <begin position="1"/>
        <end position="34"/>
    </location>
</feature>
<evidence type="ECO:0000256" key="1">
    <source>
        <dbReference type="ARBA" id="ARBA00022723"/>
    </source>
</evidence>
<dbReference type="CDD" id="cd04216">
    <property type="entry name" value="Phytocyanin"/>
    <property type="match status" value="1"/>
</dbReference>
<evidence type="ECO:0000313" key="6">
    <source>
        <dbReference type="Proteomes" id="UP001605036"/>
    </source>
</evidence>
<feature type="chain" id="PRO_5044785143" description="Phytocyanin domain-containing protein" evidence="3">
    <location>
        <begin position="35"/>
        <end position="134"/>
    </location>
</feature>
<protein>
    <recommendedName>
        <fullName evidence="4">Phytocyanin domain-containing protein</fullName>
    </recommendedName>
</protein>
<dbReference type="InterPro" id="IPR008972">
    <property type="entry name" value="Cupredoxin"/>
</dbReference>
<gene>
    <name evidence="5" type="ORF">R1flu_018836</name>
</gene>
<keyword evidence="1" id="KW-0479">Metal-binding</keyword>
<proteinExistence type="predicted"/>
<name>A0ABD1ZGZ6_9MARC</name>
<dbReference type="Gene3D" id="2.60.40.420">
    <property type="entry name" value="Cupredoxins - blue copper proteins"/>
    <property type="match status" value="1"/>
</dbReference>
<dbReference type="FunFam" id="2.60.40.420:FF:000003">
    <property type="entry name" value="Blue copper"/>
    <property type="match status" value="1"/>
</dbReference>
<organism evidence="5 6">
    <name type="scientific">Riccia fluitans</name>
    <dbReference type="NCBI Taxonomy" id="41844"/>
    <lineage>
        <taxon>Eukaryota</taxon>
        <taxon>Viridiplantae</taxon>
        <taxon>Streptophyta</taxon>
        <taxon>Embryophyta</taxon>
        <taxon>Marchantiophyta</taxon>
        <taxon>Marchantiopsida</taxon>
        <taxon>Marchantiidae</taxon>
        <taxon>Marchantiales</taxon>
        <taxon>Ricciaceae</taxon>
        <taxon>Riccia</taxon>
    </lineage>
</organism>
<sequence>MAVTVRNSQGSGSAVSKGLILVLCMLLLAQSAAATDVPVGGTRGWNLGVNYKTWAASARVKPWDNLFFKYDPRLHNVLVVSKADYYTCNTRNPLATYKSGKDYVKFTKTGTYYIICGVPRHCQSGMKVAVNVHW</sequence>
<dbReference type="Proteomes" id="UP001605036">
    <property type="component" value="Unassembled WGS sequence"/>
</dbReference>
<evidence type="ECO:0000313" key="5">
    <source>
        <dbReference type="EMBL" id="KAL2650708.1"/>
    </source>
</evidence>
<evidence type="ECO:0000256" key="2">
    <source>
        <dbReference type="ARBA" id="ARBA00023180"/>
    </source>
</evidence>
<dbReference type="PROSITE" id="PS51485">
    <property type="entry name" value="PHYTOCYANIN"/>
    <property type="match status" value="1"/>
</dbReference>